<protein>
    <submittedName>
        <fullName evidence="2">Uncharacterized protein</fullName>
    </submittedName>
</protein>
<accession>A0A8X6UWN2</accession>
<evidence type="ECO:0000256" key="1">
    <source>
        <dbReference type="SAM" id="MobiDB-lite"/>
    </source>
</evidence>
<feature type="compositionally biased region" description="Polar residues" evidence="1">
    <location>
        <begin position="75"/>
        <end position="84"/>
    </location>
</feature>
<dbReference type="EMBL" id="BMAU01021014">
    <property type="protein sequence ID" value="GFX86852.1"/>
    <property type="molecule type" value="Genomic_DNA"/>
</dbReference>
<name>A0A8X6UWN2_TRICX</name>
<organism evidence="2 3">
    <name type="scientific">Trichonephila clavipes</name>
    <name type="common">Golden silk orbweaver</name>
    <name type="synonym">Nephila clavipes</name>
    <dbReference type="NCBI Taxonomy" id="2585209"/>
    <lineage>
        <taxon>Eukaryota</taxon>
        <taxon>Metazoa</taxon>
        <taxon>Ecdysozoa</taxon>
        <taxon>Arthropoda</taxon>
        <taxon>Chelicerata</taxon>
        <taxon>Arachnida</taxon>
        <taxon>Araneae</taxon>
        <taxon>Araneomorphae</taxon>
        <taxon>Entelegynae</taxon>
        <taxon>Araneoidea</taxon>
        <taxon>Nephilidae</taxon>
        <taxon>Trichonephila</taxon>
    </lineage>
</organism>
<evidence type="ECO:0000313" key="2">
    <source>
        <dbReference type="EMBL" id="GFX86852.1"/>
    </source>
</evidence>
<feature type="region of interest" description="Disordered" evidence="1">
    <location>
        <begin position="1"/>
        <end position="40"/>
    </location>
</feature>
<keyword evidence="3" id="KW-1185">Reference proteome</keyword>
<reference evidence="2" key="1">
    <citation type="submission" date="2020-08" db="EMBL/GenBank/DDBJ databases">
        <title>Multicomponent nature underlies the extraordinary mechanical properties of spider dragline silk.</title>
        <authorList>
            <person name="Kono N."/>
            <person name="Nakamura H."/>
            <person name="Mori M."/>
            <person name="Yoshida Y."/>
            <person name="Ohtoshi R."/>
            <person name="Malay A.D."/>
            <person name="Moran D.A.P."/>
            <person name="Tomita M."/>
            <person name="Numata K."/>
            <person name="Arakawa K."/>
        </authorList>
    </citation>
    <scope>NUCLEOTIDE SEQUENCE</scope>
</reference>
<dbReference type="AlphaFoldDB" id="A0A8X6UWN2"/>
<proteinExistence type="predicted"/>
<comment type="caution">
    <text evidence="2">The sequence shown here is derived from an EMBL/GenBank/DDBJ whole genome shotgun (WGS) entry which is preliminary data.</text>
</comment>
<dbReference type="Proteomes" id="UP000887159">
    <property type="component" value="Unassembled WGS sequence"/>
</dbReference>
<evidence type="ECO:0000313" key="3">
    <source>
        <dbReference type="Proteomes" id="UP000887159"/>
    </source>
</evidence>
<gene>
    <name evidence="2" type="ORF">TNCV_3751251</name>
</gene>
<feature type="region of interest" description="Disordered" evidence="1">
    <location>
        <begin position="63"/>
        <end position="84"/>
    </location>
</feature>
<sequence>MQKTVFQMLNDDEIGISCRNDEKDEGEDNNESSKGPSNGDAFSALEIAIEWYTNNRVLSYSTTAQENRRPCSKKTVYNGTAKNK</sequence>